<evidence type="ECO:0000313" key="8">
    <source>
        <dbReference type="EMBL" id="KAE9217932.1"/>
    </source>
</evidence>
<dbReference type="Proteomes" id="UP000429523">
    <property type="component" value="Unassembled WGS sequence"/>
</dbReference>
<dbReference type="EMBL" id="QXFZ01003735">
    <property type="protein sequence ID" value="KAE9067347.1"/>
    <property type="molecule type" value="Genomic_DNA"/>
</dbReference>
<dbReference type="Proteomes" id="UP000440367">
    <property type="component" value="Unassembled WGS sequence"/>
</dbReference>
<evidence type="ECO:0000313" key="16">
    <source>
        <dbReference type="Proteomes" id="UP000460718"/>
    </source>
</evidence>
<evidence type="ECO:0000313" key="4">
    <source>
        <dbReference type="EMBL" id="KAE9067320.1"/>
    </source>
</evidence>
<evidence type="ECO:0000313" key="15">
    <source>
        <dbReference type="Proteomes" id="UP000441208"/>
    </source>
</evidence>
<feature type="region of interest" description="Disordered" evidence="1">
    <location>
        <begin position="1"/>
        <end position="69"/>
    </location>
</feature>
<dbReference type="Proteomes" id="UP000433483">
    <property type="component" value="Unassembled WGS sequence"/>
</dbReference>
<proteinExistence type="predicted"/>
<reference evidence="10 11" key="1">
    <citation type="submission" date="2018-08" db="EMBL/GenBank/DDBJ databases">
        <title>Genomic investigation of the strawberry pathogen Phytophthora fragariae indicates pathogenicity is determined by transcriptional variation in three key races.</title>
        <authorList>
            <person name="Adams T.M."/>
            <person name="Armitage A.D."/>
            <person name="Sobczyk M.K."/>
            <person name="Bates H.J."/>
            <person name="Dunwell J.M."/>
            <person name="Nellist C.F."/>
            <person name="Harrison R.J."/>
        </authorList>
    </citation>
    <scope>NUCLEOTIDE SEQUENCE [LARGE SCALE GENOMIC DNA]</scope>
    <source>
        <strain evidence="9 12">A4</strain>
        <strain evidence="8 13">BC-1</strain>
        <strain evidence="7 11">NOV-27</strain>
        <strain evidence="6 14">NOV-5</strain>
        <strain evidence="5 15">NOV-71</strain>
        <strain evidence="2 10">NOV-9</strain>
        <strain evidence="4 17">ONT-3</strain>
        <strain evidence="3 16">SCRP245</strain>
    </source>
</reference>
<dbReference type="Proteomes" id="UP000437068">
    <property type="component" value="Unassembled WGS sequence"/>
</dbReference>
<evidence type="ECO:0000313" key="13">
    <source>
        <dbReference type="Proteomes" id="UP000440367"/>
    </source>
</evidence>
<dbReference type="EMBL" id="QXFX01003733">
    <property type="protein sequence ID" value="KAE9067320.1"/>
    <property type="molecule type" value="Genomic_DNA"/>
</dbReference>
<dbReference type="EMBL" id="QXFW01004041">
    <property type="protein sequence ID" value="KAE8967499.1"/>
    <property type="molecule type" value="Genomic_DNA"/>
</dbReference>
<dbReference type="AlphaFoldDB" id="A0A6A3ETZ4"/>
<dbReference type="Proteomes" id="UP000440732">
    <property type="component" value="Unassembled WGS sequence"/>
</dbReference>
<evidence type="ECO:0000313" key="2">
    <source>
        <dbReference type="EMBL" id="KAE8936944.1"/>
    </source>
</evidence>
<dbReference type="EMBL" id="QXGF01000675">
    <property type="protein sequence ID" value="KAE8936944.1"/>
    <property type="molecule type" value="Genomic_DNA"/>
</dbReference>
<dbReference type="EMBL" id="QXGE01003700">
    <property type="protein sequence ID" value="KAE9273745.1"/>
    <property type="molecule type" value="Genomic_DNA"/>
</dbReference>
<evidence type="ECO:0000313" key="7">
    <source>
        <dbReference type="EMBL" id="KAE9169447.1"/>
    </source>
</evidence>
<dbReference type="EMBL" id="QXGA01003714">
    <property type="protein sequence ID" value="KAE9080118.1"/>
    <property type="molecule type" value="Genomic_DNA"/>
</dbReference>
<evidence type="ECO:0000313" key="10">
    <source>
        <dbReference type="Proteomes" id="UP000429523"/>
    </source>
</evidence>
<sequence length="69" mass="7278">MKARFADEELEEALQSSRKTAGASSNILRKSDVLVTPPLKRGGYQHPGASSGASYVPENEEGASITTQG</sequence>
<name>A0A6A3ETZ4_9STRA</name>
<dbReference type="Proteomes" id="UP000460718">
    <property type="component" value="Unassembled WGS sequence"/>
</dbReference>
<evidence type="ECO:0000256" key="1">
    <source>
        <dbReference type="SAM" id="MobiDB-lite"/>
    </source>
</evidence>
<comment type="caution">
    <text evidence="2">The sequence shown here is derived from an EMBL/GenBank/DDBJ whole genome shotgun (WGS) entry which is preliminary data.</text>
</comment>
<protein>
    <submittedName>
        <fullName evidence="2">Uncharacterized protein</fullName>
    </submittedName>
</protein>
<evidence type="ECO:0000313" key="14">
    <source>
        <dbReference type="Proteomes" id="UP000440732"/>
    </source>
</evidence>
<gene>
    <name evidence="9" type="ORF">PF001_g27369</name>
    <name evidence="8" type="ORF">PF002_g16645</name>
    <name evidence="7" type="ORF">PF005_g27965</name>
    <name evidence="6" type="ORF">PF006_g27378</name>
    <name evidence="5" type="ORF">PF007_g28104</name>
    <name evidence="2" type="ORF">PF009_g13133</name>
    <name evidence="4" type="ORF">PF010_g27505</name>
    <name evidence="3" type="ORF">PF011_g27535</name>
</gene>
<keyword evidence="11" id="KW-1185">Reference proteome</keyword>
<evidence type="ECO:0000313" key="17">
    <source>
        <dbReference type="Proteomes" id="UP000488956"/>
    </source>
</evidence>
<dbReference type="Proteomes" id="UP000488956">
    <property type="component" value="Unassembled WGS sequence"/>
</dbReference>
<evidence type="ECO:0000313" key="11">
    <source>
        <dbReference type="Proteomes" id="UP000433483"/>
    </source>
</evidence>
<organism evidence="2 10">
    <name type="scientific">Phytophthora fragariae</name>
    <dbReference type="NCBI Taxonomy" id="53985"/>
    <lineage>
        <taxon>Eukaryota</taxon>
        <taxon>Sar</taxon>
        <taxon>Stramenopiles</taxon>
        <taxon>Oomycota</taxon>
        <taxon>Peronosporomycetes</taxon>
        <taxon>Peronosporales</taxon>
        <taxon>Peronosporaceae</taxon>
        <taxon>Phytophthora</taxon>
    </lineage>
</organism>
<evidence type="ECO:0000313" key="5">
    <source>
        <dbReference type="EMBL" id="KAE9067347.1"/>
    </source>
</evidence>
<accession>A0A6A3ETZ4</accession>
<evidence type="ECO:0000313" key="6">
    <source>
        <dbReference type="EMBL" id="KAE9080118.1"/>
    </source>
</evidence>
<dbReference type="Proteomes" id="UP000441208">
    <property type="component" value="Unassembled WGS sequence"/>
</dbReference>
<dbReference type="EMBL" id="QXGB01003688">
    <property type="protein sequence ID" value="KAE9169447.1"/>
    <property type="molecule type" value="Genomic_DNA"/>
</dbReference>
<evidence type="ECO:0000313" key="9">
    <source>
        <dbReference type="EMBL" id="KAE9273745.1"/>
    </source>
</evidence>
<dbReference type="EMBL" id="QXGD01000995">
    <property type="protein sequence ID" value="KAE9217932.1"/>
    <property type="molecule type" value="Genomic_DNA"/>
</dbReference>
<evidence type="ECO:0000313" key="12">
    <source>
        <dbReference type="Proteomes" id="UP000437068"/>
    </source>
</evidence>
<feature type="compositionally biased region" description="Polar residues" evidence="1">
    <location>
        <begin position="14"/>
        <end position="28"/>
    </location>
</feature>
<evidence type="ECO:0000313" key="3">
    <source>
        <dbReference type="EMBL" id="KAE8967499.1"/>
    </source>
</evidence>